<dbReference type="PANTHER" id="PTHR43214">
    <property type="entry name" value="TWO-COMPONENT RESPONSE REGULATOR"/>
    <property type="match status" value="1"/>
</dbReference>
<feature type="domain" description="HTH luxR-type" evidence="4">
    <location>
        <begin position="140"/>
        <end position="210"/>
    </location>
</feature>
<evidence type="ECO:0000256" key="1">
    <source>
        <dbReference type="ARBA" id="ARBA00022553"/>
    </source>
</evidence>
<sequence length="218" mass="23759">MTVKIIAIDDHRVSLLGVSALFAGDNRCDLVGAFSEVSMAYDFLKSAHGREVSVALLDLRLGDASDPYDNARSLQELGVKVLIFSSLDRPFLIRRALQAGVQGVISKTACDEEIVQAILTVHSRDTYANAEWASAIDSDPLLGAVDLSPRQLEVLELYASGESAKRVARLTSLSADTVQDYINRIRQKYSMVGRPANSKIDLYLRGIEDGYIPGPSDV</sequence>
<dbReference type="GO" id="GO:0000160">
    <property type="term" value="P:phosphorelay signal transduction system"/>
    <property type="evidence" value="ECO:0007669"/>
    <property type="project" value="InterPro"/>
</dbReference>
<dbReference type="STRING" id="1121353.H924_05535"/>
<dbReference type="InterPro" id="IPR011006">
    <property type="entry name" value="CheY-like_superfamily"/>
</dbReference>
<dbReference type="PROSITE" id="PS50110">
    <property type="entry name" value="RESPONSE_REGULATORY"/>
    <property type="match status" value="1"/>
</dbReference>
<dbReference type="InterPro" id="IPR058245">
    <property type="entry name" value="NreC/VraR/RcsB-like_REC"/>
</dbReference>
<dbReference type="SUPFAM" id="SSF46894">
    <property type="entry name" value="C-terminal effector domain of the bipartite response regulators"/>
    <property type="match status" value="1"/>
</dbReference>
<dbReference type="Proteomes" id="UP000011760">
    <property type="component" value="Chromosome"/>
</dbReference>
<evidence type="ECO:0000256" key="3">
    <source>
        <dbReference type="PROSITE-ProRule" id="PRU00169"/>
    </source>
</evidence>
<dbReference type="PROSITE" id="PS50043">
    <property type="entry name" value="HTH_LUXR_2"/>
    <property type="match status" value="1"/>
</dbReference>
<dbReference type="SMART" id="SM00448">
    <property type="entry name" value="REC"/>
    <property type="match status" value="1"/>
</dbReference>
<dbReference type="Pfam" id="PF00072">
    <property type="entry name" value="Response_reg"/>
    <property type="match status" value="1"/>
</dbReference>
<dbReference type="PRINTS" id="PR00038">
    <property type="entry name" value="HTHLUXR"/>
</dbReference>
<accession>M1TQB9</accession>
<dbReference type="AlphaFoldDB" id="M1TQB9"/>
<dbReference type="PROSITE" id="PS00622">
    <property type="entry name" value="HTH_LUXR_1"/>
    <property type="match status" value="1"/>
</dbReference>
<evidence type="ECO:0000259" key="4">
    <source>
        <dbReference type="PROSITE" id="PS50043"/>
    </source>
</evidence>
<proteinExistence type="predicted"/>
<dbReference type="InterPro" id="IPR000792">
    <property type="entry name" value="Tscrpt_reg_LuxR_C"/>
</dbReference>
<dbReference type="HOGENOM" id="CLU_000445_90_5_11"/>
<reference evidence="6 7" key="1">
    <citation type="submission" date="2013-02" db="EMBL/GenBank/DDBJ databases">
        <title>The complete genome sequence of Corynebacterium callunae DSM 20147.</title>
        <authorList>
            <person name="Ruckert C."/>
            <person name="Albersmeier A."/>
            <person name="Kalinowski J."/>
        </authorList>
    </citation>
    <scope>NUCLEOTIDE SEQUENCE [LARGE SCALE GENOMIC DNA]</scope>
    <source>
        <strain evidence="6 7">DSM 20147</strain>
    </source>
</reference>
<dbReference type="eggNOG" id="COG2197">
    <property type="taxonomic scope" value="Bacteria"/>
</dbReference>
<organism evidence="6 7">
    <name type="scientific">Corynebacterium callunae DSM 20147</name>
    <dbReference type="NCBI Taxonomy" id="1121353"/>
    <lineage>
        <taxon>Bacteria</taxon>
        <taxon>Bacillati</taxon>
        <taxon>Actinomycetota</taxon>
        <taxon>Actinomycetes</taxon>
        <taxon>Mycobacteriales</taxon>
        <taxon>Corynebacteriaceae</taxon>
        <taxon>Corynebacterium</taxon>
    </lineage>
</organism>
<evidence type="ECO:0000259" key="5">
    <source>
        <dbReference type="PROSITE" id="PS50110"/>
    </source>
</evidence>
<protein>
    <submittedName>
        <fullName evidence="6">Transcriptional regulator</fullName>
    </submittedName>
</protein>
<dbReference type="Gene3D" id="3.40.50.2300">
    <property type="match status" value="1"/>
</dbReference>
<dbReference type="CDD" id="cd06170">
    <property type="entry name" value="LuxR_C_like"/>
    <property type="match status" value="1"/>
</dbReference>
<gene>
    <name evidence="6" type="ORF">H924_05535</name>
</gene>
<dbReference type="GO" id="GO:0003677">
    <property type="term" value="F:DNA binding"/>
    <property type="evidence" value="ECO:0007669"/>
    <property type="project" value="UniProtKB-KW"/>
</dbReference>
<evidence type="ECO:0000256" key="2">
    <source>
        <dbReference type="ARBA" id="ARBA00023125"/>
    </source>
</evidence>
<keyword evidence="7" id="KW-1185">Reference proteome</keyword>
<evidence type="ECO:0000313" key="6">
    <source>
        <dbReference type="EMBL" id="AGG66551.1"/>
    </source>
</evidence>
<dbReference type="GO" id="GO:0006355">
    <property type="term" value="P:regulation of DNA-templated transcription"/>
    <property type="evidence" value="ECO:0007669"/>
    <property type="project" value="InterPro"/>
</dbReference>
<dbReference type="SUPFAM" id="SSF52172">
    <property type="entry name" value="CheY-like"/>
    <property type="match status" value="1"/>
</dbReference>
<dbReference type="InterPro" id="IPR036388">
    <property type="entry name" value="WH-like_DNA-bd_sf"/>
</dbReference>
<dbReference type="SMART" id="SM00421">
    <property type="entry name" value="HTH_LUXR"/>
    <property type="match status" value="1"/>
</dbReference>
<feature type="domain" description="Response regulatory" evidence="5">
    <location>
        <begin position="4"/>
        <end position="122"/>
    </location>
</feature>
<name>M1TQB9_9CORY</name>
<dbReference type="Gene3D" id="1.10.10.10">
    <property type="entry name" value="Winged helix-like DNA-binding domain superfamily/Winged helix DNA-binding domain"/>
    <property type="match status" value="1"/>
</dbReference>
<dbReference type="InterPro" id="IPR016032">
    <property type="entry name" value="Sig_transdc_resp-reg_C-effctor"/>
</dbReference>
<dbReference type="PATRIC" id="fig|1121353.3.peg.1132"/>
<keyword evidence="2" id="KW-0238">DNA-binding</keyword>
<dbReference type="Pfam" id="PF00196">
    <property type="entry name" value="GerE"/>
    <property type="match status" value="1"/>
</dbReference>
<dbReference type="InterPro" id="IPR001789">
    <property type="entry name" value="Sig_transdc_resp-reg_receiver"/>
</dbReference>
<evidence type="ECO:0000313" key="7">
    <source>
        <dbReference type="Proteomes" id="UP000011760"/>
    </source>
</evidence>
<keyword evidence="1 3" id="KW-0597">Phosphoprotein</keyword>
<dbReference type="OrthoDB" id="3171335at2"/>
<dbReference type="RefSeq" id="WP_015650984.1">
    <property type="nucleotide sequence ID" value="NC_020506.1"/>
</dbReference>
<dbReference type="InterPro" id="IPR039420">
    <property type="entry name" value="WalR-like"/>
</dbReference>
<feature type="modified residue" description="4-aspartylphosphate" evidence="3">
    <location>
        <position position="58"/>
    </location>
</feature>
<dbReference type="KEGG" id="ccn:H924_05535"/>
<dbReference type="CDD" id="cd17535">
    <property type="entry name" value="REC_NarL-like"/>
    <property type="match status" value="1"/>
</dbReference>
<dbReference type="EMBL" id="CP004354">
    <property type="protein sequence ID" value="AGG66551.1"/>
    <property type="molecule type" value="Genomic_DNA"/>
</dbReference>